<dbReference type="Pfam" id="PF04773">
    <property type="entry name" value="FecR"/>
    <property type="match status" value="1"/>
</dbReference>
<evidence type="ECO:0000313" key="5">
    <source>
        <dbReference type="Proteomes" id="UP001529180"/>
    </source>
</evidence>
<accession>A0ABT6GH61</accession>
<keyword evidence="2" id="KW-1133">Transmembrane helix</keyword>
<protein>
    <submittedName>
        <fullName evidence="4">FecR domain-containing protein</fullName>
    </submittedName>
</protein>
<evidence type="ECO:0000313" key="4">
    <source>
        <dbReference type="EMBL" id="MDG4721420.1"/>
    </source>
</evidence>
<keyword evidence="5" id="KW-1185">Reference proteome</keyword>
<dbReference type="Gene3D" id="2.60.120.1440">
    <property type="match status" value="1"/>
</dbReference>
<evidence type="ECO:0000259" key="3">
    <source>
        <dbReference type="Pfam" id="PF04773"/>
    </source>
</evidence>
<dbReference type="InterPro" id="IPR012373">
    <property type="entry name" value="Ferrdict_sens_TM"/>
</dbReference>
<feature type="domain" description="FecR protein" evidence="3">
    <location>
        <begin position="127"/>
        <end position="206"/>
    </location>
</feature>
<dbReference type="Gene3D" id="3.55.50.30">
    <property type="match status" value="1"/>
</dbReference>
<name>A0ABT6GH61_9PROT</name>
<keyword evidence="2" id="KW-0472">Membrane</keyword>
<dbReference type="PANTHER" id="PTHR30273">
    <property type="entry name" value="PERIPLASMIC SIGNAL SENSOR AND SIGMA FACTOR ACTIVATOR FECR-RELATED"/>
    <property type="match status" value="1"/>
</dbReference>
<dbReference type="RefSeq" id="WP_114103701.1">
    <property type="nucleotide sequence ID" value="NZ_JARSBO010000012.1"/>
</dbReference>
<keyword evidence="2" id="KW-0812">Transmembrane</keyword>
<dbReference type="PIRSF" id="PIRSF018266">
    <property type="entry name" value="FecR"/>
    <property type="match status" value="1"/>
</dbReference>
<dbReference type="EMBL" id="JARSBO010000012">
    <property type="protein sequence ID" value="MDG4721420.1"/>
    <property type="molecule type" value="Genomic_DNA"/>
</dbReference>
<dbReference type="InterPro" id="IPR006860">
    <property type="entry name" value="FecR"/>
</dbReference>
<organism evidence="4 5">
    <name type="scientific">Thalassospira aquimaris</name>
    <dbReference type="NCBI Taxonomy" id="3037796"/>
    <lineage>
        <taxon>Bacteria</taxon>
        <taxon>Pseudomonadati</taxon>
        <taxon>Pseudomonadota</taxon>
        <taxon>Alphaproteobacteria</taxon>
        <taxon>Rhodospirillales</taxon>
        <taxon>Thalassospiraceae</taxon>
        <taxon>Thalassospira</taxon>
    </lineage>
</organism>
<reference evidence="4 5" key="1">
    <citation type="submission" date="2023-03" db="EMBL/GenBank/DDBJ databases">
        <title>Strain FZY0004 represents a novel species in the genus Thalassospira isolated from seawater.</title>
        <authorList>
            <person name="Fu Z.-Y."/>
        </authorList>
    </citation>
    <scope>NUCLEOTIDE SEQUENCE [LARGE SCALE GENOMIC DNA]</scope>
    <source>
        <strain evidence="4 5">FZY0004</strain>
    </source>
</reference>
<evidence type="ECO:0000256" key="2">
    <source>
        <dbReference type="SAM" id="Phobius"/>
    </source>
</evidence>
<feature type="region of interest" description="Disordered" evidence="1">
    <location>
        <begin position="31"/>
        <end position="56"/>
    </location>
</feature>
<gene>
    <name evidence="4" type="ORF">P7680_20600</name>
</gene>
<feature type="compositionally biased region" description="Polar residues" evidence="1">
    <location>
        <begin position="33"/>
        <end position="54"/>
    </location>
</feature>
<dbReference type="Proteomes" id="UP001529180">
    <property type="component" value="Unassembled WGS sequence"/>
</dbReference>
<feature type="transmembrane region" description="Helical" evidence="2">
    <location>
        <begin position="93"/>
        <end position="115"/>
    </location>
</feature>
<sequence length="342" mass="37089">MAQGNNRHNINEMDRDAAAWVIHDHAVDRENIRSGNARTTPTDHTSSTDWAQTSSDHRDAYDSASKLWDELALLDPNQLRQSPTAANDTGLGFFHYGVRIAAFAAIVLIAVIGGLKAPDLLLRSFADHSTGRGEITTITLADGSRVMLDAASAIDVQFSETARTVKLISGRASFDVASASDTVPPFVVRAGQSATRALGTKFDVEYMPDDDGDVLSITAIEHQIELTPNVEHRQETLILSPGEQVTLGKHEVDSTVRQVNLATSTSWQSGFLVFDHAKLSDVTRTLSRYAEGPIVVASADLANREVSGMFRIDKIDQAVDFISEGLKASSYSIPHVATFLID</sequence>
<comment type="caution">
    <text evidence="4">The sequence shown here is derived from an EMBL/GenBank/DDBJ whole genome shotgun (WGS) entry which is preliminary data.</text>
</comment>
<evidence type="ECO:0000256" key="1">
    <source>
        <dbReference type="SAM" id="MobiDB-lite"/>
    </source>
</evidence>
<dbReference type="PANTHER" id="PTHR30273:SF2">
    <property type="entry name" value="PROTEIN FECR"/>
    <property type="match status" value="1"/>
</dbReference>
<proteinExistence type="predicted"/>